<dbReference type="Pfam" id="PF01557">
    <property type="entry name" value="FAA_hydrolase"/>
    <property type="match status" value="1"/>
</dbReference>
<dbReference type="InterPro" id="IPR011234">
    <property type="entry name" value="Fumarylacetoacetase-like_C"/>
</dbReference>
<dbReference type="InterPro" id="IPR036663">
    <property type="entry name" value="Fumarylacetoacetase_C_sf"/>
</dbReference>
<dbReference type="PANTHER" id="PTHR42796:SF4">
    <property type="entry name" value="FUMARYLACETOACETATE HYDROLASE DOMAIN-CONTAINING PROTEIN 2A"/>
    <property type="match status" value="1"/>
</dbReference>
<gene>
    <name evidence="4" type="ORF">E4K62_04480</name>
</gene>
<dbReference type="InterPro" id="IPR051121">
    <property type="entry name" value="FAH"/>
</dbReference>
<keyword evidence="5" id="KW-1185">Reference proteome</keyword>
<feature type="domain" description="Fumarylacetoacetase-like C-terminal" evidence="3">
    <location>
        <begin position="73"/>
        <end position="303"/>
    </location>
</feature>
<accession>A0ABX5SPE0</accession>
<proteinExistence type="inferred from homology"/>
<dbReference type="EMBL" id="CP038266">
    <property type="protein sequence ID" value="QBR88016.1"/>
    <property type="molecule type" value="Genomic_DNA"/>
</dbReference>
<protein>
    <submittedName>
        <fullName evidence="4">FAA hydrolase family protein</fullName>
    </submittedName>
</protein>
<dbReference type="SUPFAM" id="SSF56529">
    <property type="entry name" value="FAH"/>
    <property type="match status" value="1"/>
</dbReference>
<evidence type="ECO:0000256" key="1">
    <source>
        <dbReference type="ARBA" id="ARBA00010211"/>
    </source>
</evidence>
<name>A0ABX5SPE0_9MICO</name>
<dbReference type="Proteomes" id="UP000295748">
    <property type="component" value="Chromosome"/>
</dbReference>
<dbReference type="PANTHER" id="PTHR42796">
    <property type="entry name" value="FUMARYLACETOACETATE HYDROLASE DOMAIN-CONTAINING PROTEIN 2A-RELATED"/>
    <property type="match status" value="1"/>
</dbReference>
<keyword evidence="2" id="KW-0479">Metal-binding</keyword>
<reference evidence="4 5" key="1">
    <citation type="submission" date="2019-03" db="EMBL/GenBank/DDBJ databases">
        <authorList>
            <person name="Dong K."/>
        </authorList>
    </citation>
    <scope>NUCLEOTIDE SEQUENCE [LARGE SCALE GENOMIC DNA]</scope>
    <source>
        <strain evidence="5">dk512</strain>
    </source>
</reference>
<evidence type="ECO:0000259" key="3">
    <source>
        <dbReference type="Pfam" id="PF01557"/>
    </source>
</evidence>
<organism evidence="4 5">
    <name type="scientific">Microbacterium wangchenii</name>
    <dbReference type="NCBI Taxonomy" id="2541726"/>
    <lineage>
        <taxon>Bacteria</taxon>
        <taxon>Bacillati</taxon>
        <taxon>Actinomycetota</taxon>
        <taxon>Actinomycetes</taxon>
        <taxon>Micrococcales</taxon>
        <taxon>Microbacteriaceae</taxon>
        <taxon>Microbacterium</taxon>
    </lineage>
</organism>
<evidence type="ECO:0000313" key="4">
    <source>
        <dbReference type="EMBL" id="QBR88016.1"/>
    </source>
</evidence>
<comment type="similarity">
    <text evidence="1">Belongs to the FAH family.</text>
</comment>
<keyword evidence="4" id="KW-0378">Hydrolase</keyword>
<dbReference type="GO" id="GO:0016787">
    <property type="term" value="F:hydrolase activity"/>
    <property type="evidence" value="ECO:0007669"/>
    <property type="project" value="UniProtKB-KW"/>
</dbReference>
<dbReference type="RefSeq" id="WP_135064069.1">
    <property type="nucleotide sequence ID" value="NZ_CP038266.1"/>
</dbReference>
<sequence length="305" mass="32432">MRFGTIEDGAATTVVVQASPEEAAAMPYPDLDVMLAVPEAQWRAAAAAALASGDVRPVASLSWLPPVRRPGKVLCVALNNSANPDRIMRGPSTPAMFVKPSSSLVGHGRPIVVKEAYGRVHPEPELAVVIGRGGADIAVEDALAHVFGYTIINDLTSPTMRDADTFHYRAIHPDPDSADGIRYVDSWVSYPARYKGSDTFGPLGPWVSTRDEIPDPHALRITCTHDGALVTDDNTANLRFSVAEVISFASEYLTLEAGDVIAMGTALKRSARGGAVQNVDLARLGGVIEVSIQGIGTLSNPVQRR</sequence>
<dbReference type="Gene3D" id="3.90.850.10">
    <property type="entry name" value="Fumarylacetoacetase-like, C-terminal domain"/>
    <property type="match status" value="1"/>
</dbReference>
<evidence type="ECO:0000313" key="5">
    <source>
        <dbReference type="Proteomes" id="UP000295748"/>
    </source>
</evidence>
<evidence type="ECO:0000256" key="2">
    <source>
        <dbReference type="ARBA" id="ARBA00022723"/>
    </source>
</evidence>